<dbReference type="AlphaFoldDB" id="B8J4Z7"/>
<sequence length="35" mass="4215">MANSKSKHNRMKSRRRQQWKARKKRQASATKSSKK</sequence>
<dbReference type="HOGENOM" id="CLU_3362853_0_0_7"/>
<dbReference type="EMBL" id="CP001359">
    <property type="protein sequence ID" value="ACL64852.1"/>
    <property type="molecule type" value="Genomic_DNA"/>
</dbReference>
<gene>
    <name evidence="2" type="ordered locus">A2cp1_1508</name>
</gene>
<dbReference type="Proteomes" id="UP000007089">
    <property type="component" value="Chromosome"/>
</dbReference>
<evidence type="ECO:0000256" key="1">
    <source>
        <dbReference type="SAM" id="MobiDB-lite"/>
    </source>
</evidence>
<feature type="region of interest" description="Disordered" evidence="1">
    <location>
        <begin position="1"/>
        <end position="35"/>
    </location>
</feature>
<organism evidence="2 3">
    <name type="scientific">Anaeromyxobacter dehalogenans (strain ATCC BAA-258 / DSM 21875 / 2CP-1)</name>
    <dbReference type="NCBI Taxonomy" id="455488"/>
    <lineage>
        <taxon>Bacteria</taxon>
        <taxon>Pseudomonadati</taxon>
        <taxon>Myxococcota</taxon>
        <taxon>Myxococcia</taxon>
        <taxon>Myxococcales</taxon>
        <taxon>Cystobacterineae</taxon>
        <taxon>Anaeromyxobacteraceae</taxon>
        <taxon>Anaeromyxobacter</taxon>
    </lineage>
</organism>
<dbReference type="KEGG" id="acp:A2cp1_1508"/>
<dbReference type="RefSeq" id="WP_012632791.1">
    <property type="nucleotide sequence ID" value="NC_011891.1"/>
</dbReference>
<evidence type="ECO:0000313" key="3">
    <source>
        <dbReference type="Proteomes" id="UP000007089"/>
    </source>
</evidence>
<keyword evidence="3" id="KW-1185">Reference proteome</keyword>
<accession>B8J4Z7</accession>
<name>B8J4Z7_ANAD2</name>
<reference evidence="2" key="1">
    <citation type="submission" date="2009-01" db="EMBL/GenBank/DDBJ databases">
        <title>Complete sequence of Anaeromyxobacter dehalogenans 2CP-1.</title>
        <authorList>
            <consortium name="US DOE Joint Genome Institute"/>
            <person name="Lucas S."/>
            <person name="Copeland A."/>
            <person name="Lapidus A."/>
            <person name="Glavina del Rio T."/>
            <person name="Dalin E."/>
            <person name="Tice H."/>
            <person name="Bruce D."/>
            <person name="Goodwin L."/>
            <person name="Pitluck S."/>
            <person name="Saunders E."/>
            <person name="Brettin T."/>
            <person name="Detter J.C."/>
            <person name="Han C."/>
            <person name="Larimer F."/>
            <person name="Land M."/>
            <person name="Hauser L."/>
            <person name="Kyrpides N."/>
            <person name="Ovchinnikova G."/>
            <person name="Beliaev A.S."/>
            <person name="Richardson P."/>
        </authorList>
    </citation>
    <scope>NUCLEOTIDE SEQUENCE</scope>
    <source>
        <strain evidence="2">2CP-1</strain>
    </source>
</reference>
<protein>
    <submittedName>
        <fullName evidence="2">Uncharacterized protein</fullName>
    </submittedName>
</protein>
<evidence type="ECO:0000313" key="2">
    <source>
        <dbReference type="EMBL" id="ACL64852.1"/>
    </source>
</evidence>
<proteinExistence type="predicted"/>